<reference evidence="3" key="1">
    <citation type="journal article" date="2019" name="Int. J. Syst. Evol. Microbiol.">
        <title>The Global Catalogue of Microorganisms (GCM) 10K type strain sequencing project: providing services to taxonomists for standard genome sequencing and annotation.</title>
        <authorList>
            <consortium name="The Broad Institute Genomics Platform"/>
            <consortium name="The Broad Institute Genome Sequencing Center for Infectious Disease"/>
            <person name="Wu L."/>
            <person name="Ma J."/>
        </authorList>
    </citation>
    <scope>NUCLEOTIDE SEQUENCE [LARGE SCALE GENOMIC DNA]</scope>
    <source>
        <strain evidence="3">CCUG 43111</strain>
    </source>
</reference>
<gene>
    <name evidence="2" type="ORF">ACFPQ5_12070</name>
</gene>
<dbReference type="Pfam" id="PF18950">
    <property type="entry name" value="DUF5694"/>
    <property type="match status" value="1"/>
</dbReference>
<dbReference type="InterPro" id="IPR043749">
    <property type="entry name" value="DUF5694"/>
</dbReference>
<evidence type="ECO:0000256" key="1">
    <source>
        <dbReference type="SAM" id="SignalP"/>
    </source>
</evidence>
<feature type="chain" id="PRO_5047304103" evidence="1">
    <location>
        <begin position="27"/>
        <end position="355"/>
    </location>
</feature>
<feature type="signal peptide" evidence="1">
    <location>
        <begin position="1"/>
        <end position="26"/>
    </location>
</feature>
<comment type="caution">
    <text evidence="2">The sequence shown here is derived from an EMBL/GenBank/DDBJ whole genome shotgun (WGS) entry which is preliminary data.</text>
</comment>
<dbReference type="Proteomes" id="UP001596101">
    <property type="component" value="Unassembled WGS sequence"/>
</dbReference>
<sequence length="355" mass="38653">MVNRLPGRLAAACLVPLLALALPCRAQVDLTNLDRDMAGPRAQVAVLGTVHLREMPDSFDPASLDKLIDKLAAFKPGIVTIENENGEECDLAARHAAKYGADYCPSVEAARKATGLDAAAAMREANRLLKTWPAQPTPAQRRHLAALFLASYDRASAYVQWLQLPASERRAGDGLDAALVEQLGKLAVRKDETIMIAARLAARLGLARVHAVDNHTGDLIEVPDIKAFVRSIEAAWASGGATFEEFKKREKALGVAPDLVPLYRAINDPQALRALAEANIVPSMRAQSKEGYPQIWVGGWEIRNLRMVANIRETFREQPGARVLTIVGASHKPWFDSWLGQLQGVDIVDVQGVLE</sequence>
<dbReference type="EMBL" id="JBHSMR010000013">
    <property type="protein sequence ID" value="MFC5478934.1"/>
    <property type="molecule type" value="Genomic_DNA"/>
</dbReference>
<dbReference type="RefSeq" id="WP_379755517.1">
    <property type="nucleotide sequence ID" value="NZ_JBHSMR010000013.1"/>
</dbReference>
<organism evidence="2 3">
    <name type="scientific">Massilia suwonensis</name>
    <dbReference type="NCBI Taxonomy" id="648895"/>
    <lineage>
        <taxon>Bacteria</taxon>
        <taxon>Pseudomonadati</taxon>
        <taxon>Pseudomonadota</taxon>
        <taxon>Betaproteobacteria</taxon>
        <taxon>Burkholderiales</taxon>
        <taxon>Oxalobacteraceae</taxon>
        <taxon>Telluria group</taxon>
        <taxon>Massilia</taxon>
    </lineage>
</organism>
<accession>A0ABW0ML09</accession>
<evidence type="ECO:0000313" key="3">
    <source>
        <dbReference type="Proteomes" id="UP001596101"/>
    </source>
</evidence>
<protein>
    <submittedName>
        <fullName evidence="2">DUF5694 domain-containing protein</fullName>
    </submittedName>
</protein>
<proteinExistence type="predicted"/>
<evidence type="ECO:0000313" key="2">
    <source>
        <dbReference type="EMBL" id="MFC5478934.1"/>
    </source>
</evidence>
<keyword evidence="1" id="KW-0732">Signal</keyword>
<name>A0ABW0ML09_9BURK</name>
<keyword evidence="3" id="KW-1185">Reference proteome</keyword>